<name>A0AAN1SHG7_TETHN</name>
<accession>A0AAN1SHG7</accession>
<dbReference type="KEGG" id="thl:TEH_18270"/>
<gene>
    <name evidence="1" type="ordered locus">TEH_18270</name>
</gene>
<proteinExistence type="predicted"/>
<dbReference type="AlphaFoldDB" id="A0AAN1SHG7"/>
<sequence>MSDGMNEKQVDIYEGLIEAYQGLEKKYPGDSDNILATISICTPSSNGRNTDADFIPALQAFLREVEG</sequence>
<dbReference type="Proteomes" id="UP000002663">
    <property type="component" value="Chromosome"/>
</dbReference>
<organism evidence="1 2">
    <name type="scientific">Tetragenococcus halophilus (strain DSM 20338 / JCM 20259 / NCIMB 9735 / NBRC 12172)</name>
    <name type="common">Pediococcus halophilus</name>
    <dbReference type="NCBI Taxonomy" id="945021"/>
    <lineage>
        <taxon>Bacteria</taxon>
        <taxon>Bacillati</taxon>
        <taxon>Bacillota</taxon>
        <taxon>Bacilli</taxon>
        <taxon>Lactobacillales</taxon>
        <taxon>Enterococcaceae</taxon>
        <taxon>Tetragenococcus</taxon>
    </lineage>
</organism>
<evidence type="ECO:0000313" key="1">
    <source>
        <dbReference type="EMBL" id="BAK95154.1"/>
    </source>
</evidence>
<protein>
    <submittedName>
        <fullName evidence="1">Uncharacterized protein</fullName>
    </submittedName>
</protein>
<dbReference type="EMBL" id="AP012046">
    <property type="protein sequence ID" value="BAK95154.1"/>
    <property type="molecule type" value="Genomic_DNA"/>
</dbReference>
<reference evidence="1 2" key="1">
    <citation type="submission" date="2011-01" db="EMBL/GenBank/DDBJ databases">
        <title>Whole genome sequence of Tetragenococcus halophilus NBRC 12172.</title>
        <authorList>
            <person name="Nakazawa H."/>
            <person name="Omata S."/>
            <person name="Koga C."/>
            <person name="Watanabe Y."/>
            <person name="Katano Y."/>
            <person name="Ito N."/>
            <person name="Tsukatani N."/>
            <person name="Ankai A."/>
            <person name="Oguchi A."/>
            <person name="Fukui S."/>
            <person name="Yashiro I."/>
            <person name="Kamata S."/>
            <person name="Hashimoto Y."/>
            <person name="Yamazaki J."/>
            <person name="Taguchi H."/>
            <person name="Tanaka A."/>
            <person name="Koyama T."/>
            <person name="Ichige A."/>
            <person name="Hanya Y."/>
            <person name="Tanikawa S."/>
            <person name="Yamazaki S."/>
            <person name="Fujita N."/>
        </authorList>
    </citation>
    <scope>NUCLEOTIDE SEQUENCE [LARGE SCALE GENOMIC DNA]</scope>
    <source>
        <strain evidence="2">DSM 20338 / JCM 20259 / NCIMB 9735 / NBRC 12172</strain>
    </source>
</reference>
<evidence type="ECO:0000313" key="2">
    <source>
        <dbReference type="Proteomes" id="UP000002663"/>
    </source>
</evidence>